<dbReference type="RefSeq" id="WP_006673891.1">
    <property type="nucleotide sequence ID" value="NZ_AOMA01000146.1"/>
</dbReference>
<organism evidence="3 4">
    <name type="scientific">Halobiforma nitratireducens JCM 10879</name>
    <dbReference type="NCBI Taxonomy" id="1227454"/>
    <lineage>
        <taxon>Archaea</taxon>
        <taxon>Methanobacteriati</taxon>
        <taxon>Methanobacteriota</taxon>
        <taxon>Stenosarchaea group</taxon>
        <taxon>Halobacteria</taxon>
        <taxon>Halobacteriales</taxon>
        <taxon>Natrialbaceae</taxon>
        <taxon>Halobiforma</taxon>
    </lineage>
</organism>
<evidence type="ECO:0000256" key="1">
    <source>
        <dbReference type="SAM" id="MobiDB-lite"/>
    </source>
</evidence>
<sequence length="217" mass="23613">MSGTYERDYPDDSSGPFPAPPTTFEDGDGRPIDVRAPDSFDAVIDDVVGMYDAFDPTDRAQGIPPTGEDRIRNWLETISGESINVVARHDGDVVAHAMLVPDADEPPALDLGENENENAGEESPLGPGDIEWELAIFVLQEYQRAGIGTVLLKQLLGHAGSVGITHVWLTVERWNNPAIALYERVGFERTGGESFEQEMAIRLEPTDGGESDSSQTE</sequence>
<dbReference type="InterPro" id="IPR050276">
    <property type="entry name" value="MshD_Acetyltransferase"/>
</dbReference>
<keyword evidence="3" id="KW-0808">Transferase</keyword>
<dbReference type="AlphaFoldDB" id="M0LK84"/>
<feature type="region of interest" description="Disordered" evidence="1">
    <location>
        <begin position="104"/>
        <end position="126"/>
    </location>
</feature>
<dbReference type="EMBL" id="AOMA01000146">
    <property type="protein sequence ID" value="EMA32425.1"/>
    <property type="molecule type" value="Genomic_DNA"/>
</dbReference>
<dbReference type="eggNOG" id="arCOG00834">
    <property type="taxonomic scope" value="Archaea"/>
</dbReference>
<dbReference type="SUPFAM" id="SSF55729">
    <property type="entry name" value="Acyl-CoA N-acyltransferases (Nat)"/>
    <property type="match status" value="1"/>
</dbReference>
<protein>
    <submittedName>
        <fullName evidence="3">GCN5-like N-acetyltransferase</fullName>
    </submittedName>
</protein>
<evidence type="ECO:0000313" key="4">
    <source>
        <dbReference type="Proteomes" id="UP000011607"/>
    </source>
</evidence>
<dbReference type="OrthoDB" id="51421at2157"/>
<proteinExistence type="predicted"/>
<dbReference type="InterPro" id="IPR000182">
    <property type="entry name" value="GNAT_dom"/>
</dbReference>
<name>M0LK84_9EURY</name>
<dbReference type="STRING" id="1227454.C446_14984"/>
<dbReference type="Proteomes" id="UP000011607">
    <property type="component" value="Unassembled WGS sequence"/>
</dbReference>
<evidence type="ECO:0000313" key="3">
    <source>
        <dbReference type="EMBL" id="EMA32425.1"/>
    </source>
</evidence>
<accession>M0LK84</accession>
<keyword evidence="4" id="KW-1185">Reference proteome</keyword>
<dbReference type="InterPro" id="IPR016181">
    <property type="entry name" value="Acyl_CoA_acyltransferase"/>
</dbReference>
<feature type="compositionally biased region" description="Acidic residues" evidence="1">
    <location>
        <begin position="104"/>
        <end position="120"/>
    </location>
</feature>
<dbReference type="Gene3D" id="3.40.630.30">
    <property type="match status" value="1"/>
</dbReference>
<dbReference type="PROSITE" id="PS51186">
    <property type="entry name" value="GNAT"/>
    <property type="match status" value="1"/>
</dbReference>
<feature type="domain" description="N-acetyltransferase" evidence="2">
    <location>
        <begin position="32"/>
        <end position="204"/>
    </location>
</feature>
<dbReference type="GO" id="GO:0016747">
    <property type="term" value="F:acyltransferase activity, transferring groups other than amino-acyl groups"/>
    <property type="evidence" value="ECO:0007669"/>
    <property type="project" value="InterPro"/>
</dbReference>
<gene>
    <name evidence="3" type="ORF">C446_14984</name>
</gene>
<evidence type="ECO:0000259" key="2">
    <source>
        <dbReference type="PROSITE" id="PS51186"/>
    </source>
</evidence>
<feature type="region of interest" description="Disordered" evidence="1">
    <location>
        <begin position="1"/>
        <end position="33"/>
    </location>
</feature>
<dbReference type="PATRIC" id="fig|1227454.3.peg.3075"/>
<dbReference type="PANTHER" id="PTHR43617">
    <property type="entry name" value="L-AMINO ACID N-ACETYLTRANSFERASE"/>
    <property type="match status" value="1"/>
</dbReference>
<dbReference type="Pfam" id="PF00583">
    <property type="entry name" value="Acetyltransf_1"/>
    <property type="match status" value="1"/>
</dbReference>
<feature type="compositionally biased region" description="Basic and acidic residues" evidence="1">
    <location>
        <begin position="1"/>
        <end position="10"/>
    </location>
</feature>
<comment type="caution">
    <text evidence="3">The sequence shown here is derived from an EMBL/GenBank/DDBJ whole genome shotgun (WGS) entry which is preliminary data.</text>
</comment>
<reference evidence="3 4" key="1">
    <citation type="journal article" date="2014" name="PLoS Genet.">
        <title>Phylogenetically driven sequencing of extremely halophilic archaea reveals strategies for static and dynamic osmo-response.</title>
        <authorList>
            <person name="Becker E.A."/>
            <person name="Seitzer P.M."/>
            <person name="Tritt A."/>
            <person name="Larsen D."/>
            <person name="Krusor M."/>
            <person name="Yao A.I."/>
            <person name="Wu D."/>
            <person name="Madern D."/>
            <person name="Eisen J.A."/>
            <person name="Darling A.E."/>
            <person name="Facciotti M.T."/>
        </authorList>
    </citation>
    <scope>NUCLEOTIDE SEQUENCE [LARGE SCALE GENOMIC DNA]</scope>
    <source>
        <strain evidence="3 4">JCM 10879</strain>
    </source>
</reference>
<dbReference type="CDD" id="cd04301">
    <property type="entry name" value="NAT_SF"/>
    <property type="match status" value="1"/>
</dbReference>